<keyword evidence="4" id="KW-1185">Reference proteome</keyword>
<reference evidence="3 4" key="2">
    <citation type="journal article" date="2016" name="Genome Announc.">
        <title>Draft Genome Sequence of the N2-Fixing Cyanobacterium Nostoc piscinale CENA21, Isolated from the Brazilian Amazon Floodplain.</title>
        <authorList>
            <person name="Leao T."/>
            <person name="Guimaraes P.I."/>
            <person name="de Melo A.G."/>
            <person name="Ramos R.T."/>
            <person name="Leao P.N."/>
            <person name="Silva A."/>
            <person name="Fiore M.F."/>
            <person name="Schneider M.P."/>
        </authorList>
    </citation>
    <scope>NUCLEOTIDE SEQUENCE [LARGE SCALE GENOMIC DNA]</scope>
    <source>
        <strain evidence="3 4">CENA21</strain>
    </source>
</reference>
<dbReference type="Pfam" id="PF07853">
    <property type="entry name" value="DUF1648"/>
    <property type="match status" value="1"/>
</dbReference>
<reference evidence="4" key="1">
    <citation type="submission" date="2015-07" db="EMBL/GenBank/DDBJ databases">
        <title>Genome Of Nitrogen-Fixing Cyanobacterium Nostoc piscinale CENA21 From Solimoes/Amazon River Floodplain Sediments And Comparative Genomics To Uncover Biosynthetic Natural Products Potential.</title>
        <authorList>
            <person name="Leao T.F."/>
            <person name="Leao P.N."/>
            <person name="Guimaraes P.I."/>
            <person name="de Melo A.G.C."/>
            <person name="Ramos R.T.J."/>
            <person name="Silva A."/>
            <person name="Fiore M.F."/>
            <person name="Schneider M.P.C."/>
        </authorList>
    </citation>
    <scope>NUCLEOTIDE SEQUENCE [LARGE SCALE GENOMIC DNA]</scope>
    <source>
        <strain evidence="4">CENA21</strain>
    </source>
</reference>
<feature type="transmembrane region" description="Helical" evidence="1">
    <location>
        <begin position="18"/>
        <end position="41"/>
    </location>
</feature>
<dbReference type="PANTHER" id="PTHR37810:SF5">
    <property type="entry name" value="IMMUNITY PROTEIN SDPI"/>
    <property type="match status" value="1"/>
</dbReference>
<dbReference type="OrthoDB" id="9808690at2"/>
<evidence type="ECO:0000259" key="2">
    <source>
        <dbReference type="Pfam" id="PF07853"/>
    </source>
</evidence>
<dbReference type="GO" id="GO:0009636">
    <property type="term" value="P:response to toxic substance"/>
    <property type="evidence" value="ECO:0007669"/>
    <property type="project" value="TreeGrafter"/>
</dbReference>
<evidence type="ECO:0000256" key="1">
    <source>
        <dbReference type="SAM" id="Phobius"/>
    </source>
</evidence>
<accession>A0A0M4SXI7</accession>
<dbReference type="AlphaFoldDB" id="A0A0M4SXI7"/>
<dbReference type="STRING" id="224013.ACX27_14050"/>
<dbReference type="KEGG" id="npz:ACX27_14050"/>
<name>A0A0M4SXI7_9NOSO</name>
<feature type="transmembrane region" description="Helical" evidence="1">
    <location>
        <begin position="62"/>
        <end position="81"/>
    </location>
</feature>
<evidence type="ECO:0000313" key="3">
    <source>
        <dbReference type="EMBL" id="ALF53709.1"/>
    </source>
</evidence>
<feature type="transmembrane region" description="Helical" evidence="1">
    <location>
        <begin position="139"/>
        <end position="159"/>
    </location>
</feature>
<gene>
    <name evidence="3" type="ORF">ACX27_14050</name>
</gene>
<keyword evidence="1" id="KW-1133">Transmembrane helix</keyword>
<protein>
    <recommendedName>
        <fullName evidence="2">DUF1648 domain-containing protein</fullName>
    </recommendedName>
</protein>
<dbReference type="PANTHER" id="PTHR37810">
    <property type="entry name" value="IMMUNITY PROTEIN SDPI"/>
    <property type="match status" value="1"/>
</dbReference>
<sequence>MSRHRPGLVIPQSSSDQILNWIAIAGIAGLFGLAVYTWFALPETIPIHFGFDGKVNGWGSKKIIWLLPILSLVTYSFLTFISRYPHTFNYAVTITEVNALRQYQIACSMLNWLKTEMVYLSAYIEWQIYHLATTANPSLGIWFLPGLIIIIFGTIGYWLRQSFLAR</sequence>
<evidence type="ECO:0000313" key="4">
    <source>
        <dbReference type="Proteomes" id="UP000062645"/>
    </source>
</evidence>
<dbReference type="InterPro" id="IPR012867">
    <property type="entry name" value="DUF1648"/>
</dbReference>
<keyword evidence="1" id="KW-0812">Transmembrane</keyword>
<proteinExistence type="predicted"/>
<feature type="domain" description="DUF1648" evidence="2">
    <location>
        <begin position="27"/>
        <end position="71"/>
    </location>
</feature>
<dbReference type="EMBL" id="CP012036">
    <property type="protein sequence ID" value="ALF53709.1"/>
    <property type="molecule type" value="Genomic_DNA"/>
</dbReference>
<dbReference type="PATRIC" id="fig|224013.5.peg.3397"/>
<keyword evidence="1" id="KW-0472">Membrane</keyword>
<dbReference type="RefSeq" id="WP_062293468.1">
    <property type="nucleotide sequence ID" value="NZ_CP012036.1"/>
</dbReference>
<organism evidence="3 4">
    <name type="scientific">Nostoc piscinale CENA21</name>
    <dbReference type="NCBI Taxonomy" id="224013"/>
    <lineage>
        <taxon>Bacteria</taxon>
        <taxon>Bacillati</taxon>
        <taxon>Cyanobacteriota</taxon>
        <taxon>Cyanophyceae</taxon>
        <taxon>Nostocales</taxon>
        <taxon>Nostocaceae</taxon>
        <taxon>Nostoc</taxon>
    </lineage>
</organism>
<dbReference type="Proteomes" id="UP000062645">
    <property type="component" value="Chromosome"/>
</dbReference>